<dbReference type="VEuPathDB" id="FungiDB:ASPZODRAFT_1832334"/>
<reference evidence="3" key="1">
    <citation type="journal article" date="2017" name="Genome Biol.">
        <title>Comparative genomics reveals high biological diversity and specific adaptations in the industrially and medically important fungal genus Aspergillus.</title>
        <authorList>
            <person name="de Vries R.P."/>
            <person name="Riley R."/>
            <person name="Wiebenga A."/>
            <person name="Aguilar-Osorio G."/>
            <person name="Amillis S."/>
            <person name="Uchima C.A."/>
            <person name="Anderluh G."/>
            <person name="Asadollahi M."/>
            <person name="Askin M."/>
            <person name="Barry K."/>
            <person name="Battaglia E."/>
            <person name="Bayram O."/>
            <person name="Benocci T."/>
            <person name="Braus-Stromeyer S.A."/>
            <person name="Caldana C."/>
            <person name="Canovas D."/>
            <person name="Cerqueira G.C."/>
            <person name="Chen F."/>
            <person name="Chen W."/>
            <person name="Choi C."/>
            <person name="Clum A."/>
            <person name="Dos Santos R.A."/>
            <person name="Damasio A.R."/>
            <person name="Diallinas G."/>
            <person name="Emri T."/>
            <person name="Fekete E."/>
            <person name="Flipphi M."/>
            <person name="Freyberg S."/>
            <person name="Gallo A."/>
            <person name="Gournas C."/>
            <person name="Habgood R."/>
            <person name="Hainaut M."/>
            <person name="Harispe M.L."/>
            <person name="Henrissat B."/>
            <person name="Hilden K.S."/>
            <person name="Hope R."/>
            <person name="Hossain A."/>
            <person name="Karabika E."/>
            <person name="Karaffa L."/>
            <person name="Karanyi Z."/>
            <person name="Krasevec N."/>
            <person name="Kuo A."/>
            <person name="Kusch H."/>
            <person name="LaButti K."/>
            <person name="Lagendijk E.L."/>
            <person name="Lapidus A."/>
            <person name="Levasseur A."/>
            <person name="Lindquist E."/>
            <person name="Lipzen A."/>
            <person name="Logrieco A.F."/>
            <person name="MacCabe A."/>
            <person name="Maekelae M.R."/>
            <person name="Malavazi I."/>
            <person name="Melin P."/>
            <person name="Meyer V."/>
            <person name="Mielnichuk N."/>
            <person name="Miskei M."/>
            <person name="Molnar A.P."/>
            <person name="Mule G."/>
            <person name="Ngan C.Y."/>
            <person name="Orejas M."/>
            <person name="Orosz E."/>
            <person name="Ouedraogo J.P."/>
            <person name="Overkamp K.M."/>
            <person name="Park H.-S."/>
            <person name="Perrone G."/>
            <person name="Piumi F."/>
            <person name="Punt P.J."/>
            <person name="Ram A.F."/>
            <person name="Ramon A."/>
            <person name="Rauscher S."/>
            <person name="Record E."/>
            <person name="Riano-Pachon D.M."/>
            <person name="Robert V."/>
            <person name="Roehrig J."/>
            <person name="Ruller R."/>
            <person name="Salamov A."/>
            <person name="Salih N.S."/>
            <person name="Samson R.A."/>
            <person name="Sandor E."/>
            <person name="Sanguinetti M."/>
            <person name="Schuetze T."/>
            <person name="Sepcic K."/>
            <person name="Shelest E."/>
            <person name="Sherlock G."/>
            <person name="Sophianopoulou V."/>
            <person name="Squina F.M."/>
            <person name="Sun H."/>
            <person name="Susca A."/>
            <person name="Todd R.B."/>
            <person name="Tsang A."/>
            <person name="Unkles S.E."/>
            <person name="van de Wiele N."/>
            <person name="van Rossen-Uffink D."/>
            <person name="Oliveira J.V."/>
            <person name="Vesth T.C."/>
            <person name="Visser J."/>
            <person name="Yu J.-H."/>
            <person name="Zhou M."/>
            <person name="Andersen M.R."/>
            <person name="Archer D.B."/>
            <person name="Baker S.E."/>
            <person name="Benoit I."/>
            <person name="Brakhage A.A."/>
            <person name="Braus G.H."/>
            <person name="Fischer R."/>
            <person name="Frisvad J.C."/>
            <person name="Goldman G.H."/>
            <person name="Houbraken J."/>
            <person name="Oakley B."/>
            <person name="Pocsi I."/>
            <person name="Scazzocchio C."/>
            <person name="Seiboth B."/>
            <person name="vanKuyk P.A."/>
            <person name="Wortman J."/>
            <person name="Dyer P.S."/>
            <person name="Grigoriev I.V."/>
        </authorList>
    </citation>
    <scope>NUCLEOTIDE SEQUENCE [LARGE SCALE GENOMIC DNA]</scope>
    <source>
        <strain evidence="3">CBS 506.65</strain>
    </source>
</reference>
<name>A0A1L9SL66_9EURO</name>
<evidence type="ECO:0000313" key="2">
    <source>
        <dbReference type="EMBL" id="OJJ48012.1"/>
    </source>
</evidence>
<evidence type="ECO:0000256" key="1">
    <source>
        <dbReference type="SAM" id="MobiDB-lite"/>
    </source>
</evidence>
<accession>A0A1L9SL66</accession>
<dbReference type="AlphaFoldDB" id="A0A1L9SL66"/>
<feature type="region of interest" description="Disordered" evidence="1">
    <location>
        <begin position="129"/>
        <end position="163"/>
    </location>
</feature>
<gene>
    <name evidence="2" type="ORF">ASPZODRAFT_1832334</name>
</gene>
<dbReference type="Proteomes" id="UP000184188">
    <property type="component" value="Unassembled WGS sequence"/>
</dbReference>
<sequence length="163" mass="18369">MEAADTIILYCGCLKLTRGLVFTPMIAVASPRTLGFSAAPEILKNIKHIRKEVLEYIIASQQAKGVMGTWHSTYIRTMGSGRCRPHTHTRHNRRASDLNLPSASCYGSLRQDGPRQVVEHCFRHTMLQSHAESRCPARPSSYSPPSRPRGRTPSYIHYTKHIQ</sequence>
<organism evidence="2 3">
    <name type="scientific">Penicilliopsis zonata CBS 506.65</name>
    <dbReference type="NCBI Taxonomy" id="1073090"/>
    <lineage>
        <taxon>Eukaryota</taxon>
        <taxon>Fungi</taxon>
        <taxon>Dikarya</taxon>
        <taxon>Ascomycota</taxon>
        <taxon>Pezizomycotina</taxon>
        <taxon>Eurotiomycetes</taxon>
        <taxon>Eurotiomycetidae</taxon>
        <taxon>Eurotiales</taxon>
        <taxon>Aspergillaceae</taxon>
        <taxon>Penicilliopsis</taxon>
    </lineage>
</organism>
<proteinExistence type="predicted"/>
<keyword evidence="3" id="KW-1185">Reference proteome</keyword>
<feature type="compositionally biased region" description="Low complexity" evidence="1">
    <location>
        <begin position="134"/>
        <end position="144"/>
    </location>
</feature>
<protein>
    <submittedName>
        <fullName evidence="2">Uncharacterized protein</fullName>
    </submittedName>
</protein>
<dbReference type="RefSeq" id="XP_022582522.1">
    <property type="nucleotide sequence ID" value="XM_022727193.1"/>
</dbReference>
<evidence type="ECO:0000313" key="3">
    <source>
        <dbReference type="Proteomes" id="UP000184188"/>
    </source>
</evidence>
<dbReference type="GeneID" id="34613657"/>
<dbReference type="EMBL" id="KV878340">
    <property type="protein sequence ID" value="OJJ48012.1"/>
    <property type="molecule type" value="Genomic_DNA"/>
</dbReference>